<gene>
    <name evidence="2" type="ORF">CINCED_3A012152</name>
</gene>
<dbReference type="Proteomes" id="UP000325440">
    <property type="component" value="Unassembled WGS sequence"/>
</dbReference>
<dbReference type="GO" id="GO:0003676">
    <property type="term" value="F:nucleic acid binding"/>
    <property type="evidence" value="ECO:0007669"/>
    <property type="project" value="InterPro"/>
</dbReference>
<reference evidence="2 3" key="1">
    <citation type="submission" date="2019-08" db="EMBL/GenBank/DDBJ databases">
        <authorList>
            <person name="Alioto T."/>
            <person name="Alioto T."/>
            <person name="Gomez Garrido J."/>
        </authorList>
    </citation>
    <scope>NUCLEOTIDE SEQUENCE [LARGE SCALE GENOMIC DNA]</scope>
</reference>
<dbReference type="PANTHER" id="PTHR47326">
    <property type="entry name" value="TRANSPOSABLE ELEMENT TC3 TRANSPOSASE-LIKE PROTEIN"/>
    <property type="match status" value="1"/>
</dbReference>
<evidence type="ECO:0000313" key="2">
    <source>
        <dbReference type="EMBL" id="VVC37477.1"/>
    </source>
</evidence>
<dbReference type="AlphaFoldDB" id="A0A5E4N0Y6"/>
<dbReference type="Gene3D" id="3.30.420.10">
    <property type="entry name" value="Ribonuclease H-like superfamily/Ribonuclease H"/>
    <property type="match status" value="1"/>
</dbReference>
<dbReference type="PANTHER" id="PTHR47326:SF1">
    <property type="entry name" value="HTH PSQ-TYPE DOMAIN-CONTAINING PROTEIN"/>
    <property type="match status" value="1"/>
</dbReference>
<dbReference type="InterPro" id="IPR036397">
    <property type="entry name" value="RNaseH_sf"/>
</dbReference>
<sequence>MKSLRKKTIRTPENVAAVRAALINSHKRSARKHALSLNLSSKSLRRILHSDINYHPYKVQVIQELKPADLYSRTTFRRETLTRMDENENSIQNVSKNGDIHWPPRSRGLSKPRNIDELKTKIKEELASTPLEVIRRVVKNIRSRAEECLRIDGHHLENIIFRK</sequence>
<evidence type="ECO:0000313" key="3">
    <source>
        <dbReference type="Proteomes" id="UP000325440"/>
    </source>
</evidence>
<proteinExistence type="predicted"/>
<name>A0A5E4N0Y6_9HEMI</name>
<evidence type="ECO:0000256" key="1">
    <source>
        <dbReference type="SAM" id="MobiDB-lite"/>
    </source>
</evidence>
<dbReference type="EMBL" id="CABPRJ010001448">
    <property type="protein sequence ID" value="VVC37477.1"/>
    <property type="molecule type" value="Genomic_DNA"/>
</dbReference>
<keyword evidence="3" id="KW-1185">Reference proteome</keyword>
<accession>A0A5E4N0Y6</accession>
<feature type="region of interest" description="Disordered" evidence="1">
    <location>
        <begin position="92"/>
        <end position="112"/>
    </location>
</feature>
<dbReference type="OrthoDB" id="6607637at2759"/>
<protein>
    <submittedName>
        <fullName evidence="2">Uncharacterized protein</fullName>
    </submittedName>
</protein>
<organism evidence="2 3">
    <name type="scientific">Cinara cedri</name>
    <dbReference type="NCBI Taxonomy" id="506608"/>
    <lineage>
        <taxon>Eukaryota</taxon>
        <taxon>Metazoa</taxon>
        <taxon>Ecdysozoa</taxon>
        <taxon>Arthropoda</taxon>
        <taxon>Hexapoda</taxon>
        <taxon>Insecta</taxon>
        <taxon>Pterygota</taxon>
        <taxon>Neoptera</taxon>
        <taxon>Paraneoptera</taxon>
        <taxon>Hemiptera</taxon>
        <taxon>Sternorrhyncha</taxon>
        <taxon>Aphidomorpha</taxon>
        <taxon>Aphidoidea</taxon>
        <taxon>Aphididae</taxon>
        <taxon>Lachninae</taxon>
        <taxon>Cinara</taxon>
    </lineage>
</organism>